<evidence type="ECO:0000256" key="1">
    <source>
        <dbReference type="ARBA" id="ARBA00023125"/>
    </source>
</evidence>
<keyword evidence="4" id="KW-1185">Reference proteome</keyword>
<dbReference type="PROSITE" id="PS50943">
    <property type="entry name" value="HTH_CROC1"/>
    <property type="match status" value="1"/>
</dbReference>
<dbReference type="InterPro" id="IPR001387">
    <property type="entry name" value="Cro/C1-type_HTH"/>
</dbReference>
<name>A0ABZ0IS80_9BACT</name>
<dbReference type="RefSeq" id="WP_317489921.1">
    <property type="nucleotide sequence ID" value="NZ_CP136051.1"/>
</dbReference>
<dbReference type="PANTHER" id="PTHR36924">
    <property type="entry name" value="ANTITOXIN HIGA-1"/>
    <property type="match status" value="1"/>
</dbReference>
<dbReference type="SMART" id="SM00530">
    <property type="entry name" value="HTH_XRE"/>
    <property type="match status" value="1"/>
</dbReference>
<dbReference type="Gene3D" id="1.10.260.40">
    <property type="entry name" value="lambda repressor-like DNA-binding domains"/>
    <property type="match status" value="1"/>
</dbReference>
<dbReference type="SUPFAM" id="SSF47413">
    <property type="entry name" value="lambda repressor-like DNA-binding domains"/>
    <property type="match status" value="1"/>
</dbReference>
<accession>A0ABZ0IS80</accession>
<evidence type="ECO:0000259" key="2">
    <source>
        <dbReference type="PROSITE" id="PS50943"/>
    </source>
</evidence>
<evidence type="ECO:0000313" key="3">
    <source>
        <dbReference type="EMBL" id="WOK07235.1"/>
    </source>
</evidence>
<organism evidence="3 4">
    <name type="scientific">Imperialibacter roseus</name>
    <dbReference type="NCBI Taxonomy" id="1324217"/>
    <lineage>
        <taxon>Bacteria</taxon>
        <taxon>Pseudomonadati</taxon>
        <taxon>Bacteroidota</taxon>
        <taxon>Cytophagia</taxon>
        <taxon>Cytophagales</taxon>
        <taxon>Flammeovirgaceae</taxon>
        <taxon>Imperialibacter</taxon>
    </lineage>
</organism>
<sequence length="103" mass="12010">MEELINVHPGEILEQDFLQPLNITTYKLAKSIGVDQIRISQLIKGKRRFSADTCLRLAKYFNMSADFWLNAQNRFDLVEGMQQLERYNRIKPYSGLVDAKTKD</sequence>
<dbReference type="Pfam" id="PF01381">
    <property type="entry name" value="HTH_3"/>
    <property type="match status" value="1"/>
</dbReference>
<keyword evidence="1" id="KW-0238">DNA-binding</keyword>
<dbReference type="NCBIfam" id="TIGR02607">
    <property type="entry name" value="antidote_HigA"/>
    <property type="match status" value="1"/>
</dbReference>
<feature type="domain" description="HTH cro/C1-type" evidence="2">
    <location>
        <begin position="28"/>
        <end position="68"/>
    </location>
</feature>
<dbReference type="InterPro" id="IPR013430">
    <property type="entry name" value="Toxin_antidote_HigA"/>
</dbReference>
<dbReference type="InterPro" id="IPR010982">
    <property type="entry name" value="Lambda_DNA-bd_dom_sf"/>
</dbReference>
<dbReference type="EMBL" id="CP136051">
    <property type="protein sequence ID" value="WOK07235.1"/>
    <property type="molecule type" value="Genomic_DNA"/>
</dbReference>
<evidence type="ECO:0000313" key="4">
    <source>
        <dbReference type="Proteomes" id="UP001302349"/>
    </source>
</evidence>
<protein>
    <submittedName>
        <fullName evidence="3">HigA family addiction module antitoxin</fullName>
    </submittedName>
</protein>
<gene>
    <name evidence="3" type="ORF">RT717_01190</name>
</gene>
<proteinExistence type="predicted"/>
<dbReference type="PANTHER" id="PTHR36924:SF1">
    <property type="entry name" value="ANTITOXIN HIGA-1"/>
    <property type="match status" value="1"/>
</dbReference>
<dbReference type="CDD" id="cd00093">
    <property type="entry name" value="HTH_XRE"/>
    <property type="match status" value="1"/>
</dbReference>
<reference evidence="3 4" key="1">
    <citation type="journal article" date="2023" name="Microbiol. Resour. Announc.">
        <title>Complete Genome Sequence of Imperialibacter roseus strain P4T.</title>
        <authorList>
            <person name="Tizabi D.R."/>
            <person name="Bachvaroff T."/>
            <person name="Hill R.T."/>
        </authorList>
    </citation>
    <scope>NUCLEOTIDE SEQUENCE [LARGE SCALE GENOMIC DNA]</scope>
    <source>
        <strain evidence="3 4">P4T</strain>
    </source>
</reference>
<dbReference type="Proteomes" id="UP001302349">
    <property type="component" value="Chromosome"/>
</dbReference>